<accession>G9NGH4</accession>
<evidence type="ECO:0000256" key="2">
    <source>
        <dbReference type="ARBA" id="ARBA00023043"/>
    </source>
</evidence>
<protein>
    <submittedName>
        <fullName evidence="4">Uncharacterized protein</fullName>
    </submittedName>
</protein>
<dbReference type="SMART" id="SM00248">
    <property type="entry name" value="ANK"/>
    <property type="match status" value="2"/>
</dbReference>
<dbReference type="SUPFAM" id="SSF48403">
    <property type="entry name" value="Ankyrin repeat"/>
    <property type="match status" value="1"/>
</dbReference>
<evidence type="ECO:0000256" key="1">
    <source>
        <dbReference type="ARBA" id="ARBA00022737"/>
    </source>
</evidence>
<dbReference type="PROSITE" id="PS50297">
    <property type="entry name" value="ANK_REP_REGION"/>
    <property type="match status" value="1"/>
</dbReference>
<feature type="non-terminal residue" evidence="4">
    <location>
        <position position="1"/>
    </location>
</feature>
<dbReference type="PANTHER" id="PTHR24193:SF121">
    <property type="entry name" value="ADA2A-CONTAINING COMPLEX COMPONENT 3, ISOFORM D"/>
    <property type="match status" value="1"/>
</dbReference>
<reference evidence="4 5" key="1">
    <citation type="journal article" date="2011" name="Genome Biol.">
        <title>Comparative genome sequence analysis underscores mycoparasitism as the ancestral life style of Trichoderma.</title>
        <authorList>
            <person name="Kubicek C.P."/>
            <person name="Herrera-Estrella A."/>
            <person name="Seidl-Seiboth V."/>
            <person name="Martinez D.A."/>
            <person name="Druzhinina I.S."/>
            <person name="Thon M."/>
            <person name="Zeilinger S."/>
            <person name="Casas-Flores S."/>
            <person name="Horwitz B.A."/>
            <person name="Mukherjee P.K."/>
            <person name="Mukherjee M."/>
            <person name="Kredics L."/>
            <person name="Alcaraz L.D."/>
            <person name="Aerts A."/>
            <person name="Antal Z."/>
            <person name="Atanasova L."/>
            <person name="Cervantes-Badillo M.G."/>
            <person name="Challacombe J."/>
            <person name="Chertkov O."/>
            <person name="McCluskey K."/>
            <person name="Coulpier F."/>
            <person name="Deshpande N."/>
            <person name="von Doehren H."/>
            <person name="Ebbole D.J."/>
            <person name="Esquivel-Naranjo E.U."/>
            <person name="Fekete E."/>
            <person name="Flipphi M."/>
            <person name="Glaser F."/>
            <person name="Gomez-Rodriguez E.Y."/>
            <person name="Gruber S."/>
            <person name="Han C."/>
            <person name="Henrissat B."/>
            <person name="Hermosa R."/>
            <person name="Hernandez-Onate M."/>
            <person name="Karaffa L."/>
            <person name="Kosti I."/>
            <person name="Le Crom S."/>
            <person name="Lindquist E."/>
            <person name="Lucas S."/>
            <person name="Luebeck M."/>
            <person name="Luebeck P.S."/>
            <person name="Margeot A."/>
            <person name="Metz B."/>
            <person name="Misra M."/>
            <person name="Nevalainen H."/>
            <person name="Omann M."/>
            <person name="Packer N."/>
            <person name="Perrone G."/>
            <person name="Uresti-Rivera E.E."/>
            <person name="Salamov A."/>
            <person name="Schmoll M."/>
            <person name="Seiboth B."/>
            <person name="Shapiro H."/>
            <person name="Sukno S."/>
            <person name="Tamayo-Ramos J.A."/>
            <person name="Tisch D."/>
            <person name="Wiest A."/>
            <person name="Wilkinson H.H."/>
            <person name="Zhang M."/>
            <person name="Coutinho P.M."/>
            <person name="Kenerley C.M."/>
            <person name="Monte E."/>
            <person name="Baker S.E."/>
            <person name="Grigoriev I.V."/>
        </authorList>
    </citation>
    <scope>NUCLEOTIDE SEQUENCE [LARGE SCALE GENOMIC DNA]</scope>
    <source>
        <strain evidence="5">ATCC 20476 / IMI 206040</strain>
    </source>
</reference>
<feature type="repeat" description="ANK" evidence="3">
    <location>
        <begin position="35"/>
        <end position="67"/>
    </location>
</feature>
<dbReference type="GO" id="GO:0000976">
    <property type="term" value="F:transcription cis-regulatory region binding"/>
    <property type="evidence" value="ECO:0007669"/>
    <property type="project" value="TreeGrafter"/>
</dbReference>
<dbReference type="InterPro" id="IPR002110">
    <property type="entry name" value="Ankyrin_rpt"/>
</dbReference>
<feature type="non-terminal residue" evidence="4">
    <location>
        <position position="68"/>
    </location>
</feature>
<dbReference type="GO" id="GO:0045944">
    <property type="term" value="P:positive regulation of transcription by RNA polymerase II"/>
    <property type="evidence" value="ECO:0007669"/>
    <property type="project" value="TreeGrafter"/>
</dbReference>
<dbReference type="Proteomes" id="UP000005426">
    <property type="component" value="Unassembled WGS sequence"/>
</dbReference>
<keyword evidence="2 3" id="KW-0040">ANK repeat</keyword>
<dbReference type="InterPro" id="IPR050663">
    <property type="entry name" value="Ankyrin-SOCS_Box"/>
</dbReference>
<evidence type="ECO:0000313" key="5">
    <source>
        <dbReference type="Proteomes" id="UP000005426"/>
    </source>
</evidence>
<feature type="repeat" description="ANK" evidence="3">
    <location>
        <begin position="1"/>
        <end position="31"/>
    </location>
</feature>
<dbReference type="STRING" id="452589.G9NGH4"/>
<keyword evidence="1" id="KW-0677">Repeat</keyword>
<organism evidence="4 5">
    <name type="scientific">Hypocrea atroviridis (strain ATCC 20476 / IMI 206040)</name>
    <name type="common">Trichoderma atroviride</name>
    <dbReference type="NCBI Taxonomy" id="452589"/>
    <lineage>
        <taxon>Eukaryota</taxon>
        <taxon>Fungi</taxon>
        <taxon>Dikarya</taxon>
        <taxon>Ascomycota</taxon>
        <taxon>Pezizomycotina</taxon>
        <taxon>Sordariomycetes</taxon>
        <taxon>Hypocreomycetidae</taxon>
        <taxon>Hypocreales</taxon>
        <taxon>Hypocreaceae</taxon>
        <taxon>Trichoderma</taxon>
    </lineage>
</organism>
<dbReference type="GO" id="GO:0005634">
    <property type="term" value="C:nucleus"/>
    <property type="evidence" value="ECO:0007669"/>
    <property type="project" value="TreeGrafter"/>
</dbReference>
<dbReference type="OMA" id="ANGYIDM"/>
<dbReference type="AlphaFoldDB" id="G9NGH4"/>
<dbReference type="HOGENOM" id="CLU_000134_45_5_1"/>
<comment type="caution">
    <text evidence="4">The sequence shown here is derived from an EMBL/GenBank/DDBJ whole genome shotgun (WGS) entry which is preliminary data.</text>
</comment>
<proteinExistence type="predicted"/>
<dbReference type="PROSITE" id="PS50088">
    <property type="entry name" value="ANK_REPEAT"/>
    <property type="match status" value="2"/>
</dbReference>
<keyword evidence="5" id="KW-1185">Reference proteome</keyword>
<dbReference type="PANTHER" id="PTHR24193">
    <property type="entry name" value="ANKYRIN REPEAT PROTEIN"/>
    <property type="match status" value="1"/>
</dbReference>
<gene>
    <name evidence="4" type="ORF">TRIATDRAFT_9594</name>
</gene>
<name>G9NGH4_HYPAI</name>
<dbReference type="Pfam" id="PF12796">
    <property type="entry name" value="Ank_2"/>
    <property type="match status" value="1"/>
</dbReference>
<dbReference type="EMBL" id="ABDG02000014">
    <property type="protein sequence ID" value="EHK50385.1"/>
    <property type="molecule type" value="Genomic_DNA"/>
</dbReference>
<dbReference type="OrthoDB" id="341259at2759"/>
<evidence type="ECO:0000313" key="4">
    <source>
        <dbReference type="EMBL" id="EHK50385.1"/>
    </source>
</evidence>
<dbReference type="Gene3D" id="1.25.40.20">
    <property type="entry name" value="Ankyrin repeat-containing domain"/>
    <property type="match status" value="1"/>
</dbReference>
<dbReference type="InterPro" id="IPR036770">
    <property type="entry name" value="Ankyrin_rpt-contain_sf"/>
</dbReference>
<evidence type="ECO:0000256" key="3">
    <source>
        <dbReference type="PROSITE-ProRule" id="PRU00023"/>
    </source>
</evidence>
<sequence>RNPLPFAAERGYKGAIQLLIERGISIDQTSNVDATGPTALVLATTSGHKDMASFLIEHGANIEAVDEH</sequence>